<dbReference type="Proteomes" id="UP001054889">
    <property type="component" value="Unassembled WGS sequence"/>
</dbReference>
<evidence type="ECO:0000256" key="4">
    <source>
        <dbReference type="ARBA" id="ARBA00022989"/>
    </source>
</evidence>
<dbReference type="Gene3D" id="1.10.630.10">
    <property type="entry name" value="Cytochrome P450"/>
    <property type="match status" value="1"/>
</dbReference>
<dbReference type="GO" id="GO:0016020">
    <property type="term" value="C:membrane"/>
    <property type="evidence" value="ECO:0007669"/>
    <property type="project" value="UniProtKB-SubCell"/>
</dbReference>
<keyword evidence="5" id="KW-0560">Oxidoreductase</keyword>
<evidence type="ECO:0000313" key="8">
    <source>
        <dbReference type="EMBL" id="GJM97888.1"/>
    </source>
</evidence>
<keyword evidence="3" id="KW-0812">Transmembrane</keyword>
<dbReference type="PANTHER" id="PTHR47956:SF82">
    <property type="entry name" value="OS06G0642600 PROTEIN"/>
    <property type="match status" value="1"/>
</dbReference>
<evidence type="ECO:0000256" key="3">
    <source>
        <dbReference type="ARBA" id="ARBA00022692"/>
    </source>
</evidence>
<comment type="subcellular location">
    <subcellularLocation>
        <location evidence="1">Membrane</location>
        <topology evidence="1">Single-pass membrane protein</topology>
    </subcellularLocation>
</comment>
<dbReference type="InterPro" id="IPR036396">
    <property type="entry name" value="Cyt_P450_sf"/>
</dbReference>
<dbReference type="PANTHER" id="PTHR47956">
    <property type="entry name" value="CYTOCHROME P450 71B11-RELATED"/>
    <property type="match status" value="1"/>
</dbReference>
<keyword evidence="9" id="KW-1185">Reference proteome</keyword>
<protein>
    <recommendedName>
        <fullName evidence="10">Cytochrome P450</fullName>
    </recommendedName>
</protein>
<feature type="region of interest" description="Disordered" evidence="7">
    <location>
        <begin position="1"/>
        <end position="46"/>
    </location>
</feature>
<reference evidence="8" key="2">
    <citation type="submission" date="2021-12" db="EMBL/GenBank/DDBJ databases">
        <title>Resequencing data analysis of finger millet.</title>
        <authorList>
            <person name="Hatakeyama M."/>
            <person name="Aluri S."/>
            <person name="Balachadran M.T."/>
            <person name="Sivarajan S.R."/>
            <person name="Poveda L."/>
            <person name="Shimizu-Inatsugi R."/>
            <person name="Schlapbach R."/>
            <person name="Sreeman S.M."/>
            <person name="Shimizu K.K."/>
        </authorList>
    </citation>
    <scope>NUCLEOTIDE SEQUENCE</scope>
</reference>
<comment type="caution">
    <text evidence="8">The sequence shown here is derived from an EMBL/GenBank/DDBJ whole genome shotgun (WGS) entry which is preliminary data.</text>
</comment>
<dbReference type="EMBL" id="BQKI01000007">
    <property type="protein sequence ID" value="GJM97888.1"/>
    <property type="molecule type" value="Genomic_DNA"/>
</dbReference>
<dbReference type="GO" id="GO:0005506">
    <property type="term" value="F:iron ion binding"/>
    <property type="evidence" value="ECO:0007669"/>
    <property type="project" value="InterPro"/>
</dbReference>
<dbReference type="GO" id="GO:0020037">
    <property type="term" value="F:heme binding"/>
    <property type="evidence" value="ECO:0007669"/>
    <property type="project" value="InterPro"/>
</dbReference>
<gene>
    <name evidence="8" type="primary">ga14849</name>
    <name evidence="8" type="ORF">PR202_ga14849</name>
</gene>
<evidence type="ECO:0000256" key="1">
    <source>
        <dbReference type="ARBA" id="ARBA00004167"/>
    </source>
</evidence>
<evidence type="ECO:0000313" key="9">
    <source>
        <dbReference type="Proteomes" id="UP001054889"/>
    </source>
</evidence>
<name>A0AAV5CIM2_ELECO</name>
<proteinExistence type="inferred from homology"/>
<comment type="similarity">
    <text evidence="2">Belongs to the cytochrome P450 family.</text>
</comment>
<dbReference type="Pfam" id="PF00067">
    <property type="entry name" value="p450"/>
    <property type="match status" value="1"/>
</dbReference>
<reference evidence="8" key="1">
    <citation type="journal article" date="2018" name="DNA Res.">
        <title>Multiple hybrid de novo genome assembly of finger millet, an orphan allotetraploid crop.</title>
        <authorList>
            <person name="Hatakeyama M."/>
            <person name="Aluri S."/>
            <person name="Balachadran M.T."/>
            <person name="Sivarajan S.R."/>
            <person name="Patrignani A."/>
            <person name="Gruter S."/>
            <person name="Poveda L."/>
            <person name="Shimizu-Inatsugi R."/>
            <person name="Baeten J."/>
            <person name="Francoijs K.J."/>
            <person name="Nataraja K.N."/>
            <person name="Reddy Y.A.N."/>
            <person name="Phadnis S."/>
            <person name="Ravikumar R.L."/>
            <person name="Schlapbach R."/>
            <person name="Sreeman S.M."/>
            <person name="Shimizu K.K."/>
        </authorList>
    </citation>
    <scope>NUCLEOTIDE SEQUENCE</scope>
</reference>
<dbReference type="GO" id="GO:0004497">
    <property type="term" value="F:monooxygenase activity"/>
    <property type="evidence" value="ECO:0007669"/>
    <property type="project" value="InterPro"/>
</dbReference>
<dbReference type="InterPro" id="IPR001128">
    <property type="entry name" value="Cyt_P450"/>
</dbReference>
<dbReference type="GO" id="GO:0016705">
    <property type="term" value="F:oxidoreductase activity, acting on paired donors, with incorporation or reduction of molecular oxygen"/>
    <property type="evidence" value="ECO:0007669"/>
    <property type="project" value="InterPro"/>
</dbReference>
<evidence type="ECO:0000256" key="7">
    <source>
        <dbReference type="SAM" id="MobiDB-lite"/>
    </source>
</evidence>
<evidence type="ECO:0008006" key="10">
    <source>
        <dbReference type="Google" id="ProtNLM"/>
    </source>
</evidence>
<sequence>MRDLARRADAAPPGRASRRGGVVARRGARGDADRHHPGADARRHGRRVRAARRAVARVRKLCVTELLGARRVARPRPPASSRRWRRRRRVSALLATYVTDVIVRAVVGDRIRDRDAFLERLEEGVKVAAGFSLADVFPFSSWLARVFSGPIGRDAASWGPDAEEFRPERFEGDGAAVDFRGSDFRRMCPGIALGLAVMEMGLASLLFPFDWELPGAIDPSELDME</sequence>
<evidence type="ECO:0000256" key="2">
    <source>
        <dbReference type="ARBA" id="ARBA00010617"/>
    </source>
</evidence>
<evidence type="ECO:0000256" key="5">
    <source>
        <dbReference type="ARBA" id="ARBA00023002"/>
    </source>
</evidence>
<keyword evidence="6" id="KW-0472">Membrane</keyword>
<evidence type="ECO:0000256" key="6">
    <source>
        <dbReference type="ARBA" id="ARBA00023136"/>
    </source>
</evidence>
<accession>A0AAV5CIM2</accession>
<organism evidence="8 9">
    <name type="scientific">Eleusine coracana subsp. coracana</name>
    <dbReference type="NCBI Taxonomy" id="191504"/>
    <lineage>
        <taxon>Eukaryota</taxon>
        <taxon>Viridiplantae</taxon>
        <taxon>Streptophyta</taxon>
        <taxon>Embryophyta</taxon>
        <taxon>Tracheophyta</taxon>
        <taxon>Spermatophyta</taxon>
        <taxon>Magnoliopsida</taxon>
        <taxon>Liliopsida</taxon>
        <taxon>Poales</taxon>
        <taxon>Poaceae</taxon>
        <taxon>PACMAD clade</taxon>
        <taxon>Chloridoideae</taxon>
        <taxon>Cynodonteae</taxon>
        <taxon>Eleusininae</taxon>
        <taxon>Eleusine</taxon>
    </lineage>
</organism>
<feature type="compositionally biased region" description="Low complexity" evidence="7">
    <location>
        <begin position="10"/>
        <end position="25"/>
    </location>
</feature>
<keyword evidence="4" id="KW-1133">Transmembrane helix</keyword>
<dbReference type="InterPro" id="IPR050193">
    <property type="entry name" value="Cytochrome_P450_71"/>
</dbReference>
<dbReference type="AlphaFoldDB" id="A0AAV5CIM2"/>
<dbReference type="SUPFAM" id="SSF48264">
    <property type="entry name" value="Cytochrome P450"/>
    <property type="match status" value="1"/>
</dbReference>
<feature type="compositionally biased region" description="Basic and acidic residues" evidence="7">
    <location>
        <begin position="28"/>
        <end position="42"/>
    </location>
</feature>